<sequence>MSAALSNHNVFYQSGENAHGGVLVMMCKDISAVRVSCSLPSICALDLQFDQTIRLIAMYAPESETRNWTDLTPLATNFCMILGDFNIDIEQDGEKADRLLKWMDSCYHEQQFKLMNVILLVIITLY</sequence>
<protein>
    <recommendedName>
        <fullName evidence="4">Endonuclease/exonuclease/phosphatase domain-containing protein</fullName>
    </recommendedName>
</protein>
<dbReference type="Gene3D" id="3.60.10.10">
    <property type="entry name" value="Endonuclease/exonuclease/phosphatase"/>
    <property type="match status" value="1"/>
</dbReference>
<organism evidence="2 3">
    <name type="scientific">Rotaria socialis</name>
    <dbReference type="NCBI Taxonomy" id="392032"/>
    <lineage>
        <taxon>Eukaryota</taxon>
        <taxon>Metazoa</taxon>
        <taxon>Spiralia</taxon>
        <taxon>Gnathifera</taxon>
        <taxon>Rotifera</taxon>
        <taxon>Eurotatoria</taxon>
        <taxon>Bdelloidea</taxon>
        <taxon>Philodinida</taxon>
        <taxon>Philodinidae</taxon>
        <taxon>Rotaria</taxon>
    </lineage>
</organism>
<reference evidence="2" key="1">
    <citation type="submission" date="2021-02" db="EMBL/GenBank/DDBJ databases">
        <authorList>
            <person name="Nowell W R."/>
        </authorList>
    </citation>
    <scope>NUCLEOTIDE SEQUENCE</scope>
</reference>
<dbReference type="EMBL" id="CAJOBP010038364">
    <property type="protein sequence ID" value="CAF4734623.1"/>
    <property type="molecule type" value="Genomic_DNA"/>
</dbReference>
<evidence type="ECO:0000313" key="2">
    <source>
        <dbReference type="EMBL" id="CAF4734623.1"/>
    </source>
</evidence>
<keyword evidence="3" id="KW-1185">Reference proteome</keyword>
<proteinExistence type="predicted"/>
<evidence type="ECO:0008006" key="4">
    <source>
        <dbReference type="Google" id="ProtNLM"/>
    </source>
</evidence>
<dbReference type="Proteomes" id="UP000663851">
    <property type="component" value="Unassembled WGS sequence"/>
</dbReference>
<dbReference type="EMBL" id="CAJOBO010011886">
    <property type="protein sequence ID" value="CAF4607731.1"/>
    <property type="molecule type" value="Genomic_DNA"/>
</dbReference>
<name>A0A821KA90_9BILA</name>
<evidence type="ECO:0000313" key="1">
    <source>
        <dbReference type="EMBL" id="CAF4607731.1"/>
    </source>
</evidence>
<evidence type="ECO:0000313" key="3">
    <source>
        <dbReference type="Proteomes" id="UP000663873"/>
    </source>
</evidence>
<dbReference type="SUPFAM" id="SSF56219">
    <property type="entry name" value="DNase I-like"/>
    <property type="match status" value="1"/>
</dbReference>
<dbReference type="AlphaFoldDB" id="A0A821KA90"/>
<accession>A0A821KA90</accession>
<comment type="caution">
    <text evidence="2">The sequence shown here is derived from an EMBL/GenBank/DDBJ whole genome shotgun (WGS) entry which is preliminary data.</text>
</comment>
<dbReference type="InterPro" id="IPR036691">
    <property type="entry name" value="Endo/exonu/phosph_ase_sf"/>
</dbReference>
<gene>
    <name evidence="1" type="ORF">HFQ381_LOCUS33846</name>
    <name evidence="2" type="ORF">UJA718_LOCUS37985</name>
</gene>
<dbReference type="Proteomes" id="UP000663873">
    <property type="component" value="Unassembled WGS sequence"/>
</dbReference>